<keyword evidence="9 14" id="KW-1190">Host gene expression shutoff by virus</keyword>
<keyword evidence="4 14" id="KW-0945">Host-virus interaction</keyword>
<organism evidence="16 17">
    <name type="scientific">Simian adenovirus 23</name>
    <dbReference type="NCBI Taxonomy" id="35266"/>
    <lineage>
        <taxon>Viruses</taxon>
        <taxon>Varidnaviria</taxon>
        <taxon>Bamfordvirae</taxon>
        <taxon>Preplasmiviricota</taxon>
        <taxon>Polisuviricotina</taxon>
        <taxon>Pharingeaviricetes</taxon>
        <taxon>Rowavirales</taxon>
        <taxon>Adenoviridae</taxon>
        <taxon>Mastadenovirus</taxon>
        <taxon>Mastadenovirus exoticum</taxon>
        <taxon>Human mastadenovirus E</taxon>
    </lineage>
</organism>
<dbReference type="GO" id="GO:0003723">
    <property type="term" value="F:RNA binding"/>
    <property type="evidence" value="ECO:0007669"/>
    <property type="project" value="UniProtKB-UniRule"/>
</dbReference>
<dbReference type="EMBL" id="AY530877">
    <property type="protein sequence ID" value="AAS10408.1"/>
    <property type="molecule type" value="Genomic_DNA"/>
</dbReference>
<comment type="PTM">
    <text evidence="14">Phosphorylated. Tyrosine phosphorylation enhances preferential binding to tripartite leader mRNAs and allows ribosome shunting.</text>
</comment>
<evidence type="ECO:0000256" key="9">
    <source>
        <dbReference type="ARBA" id="ARBA00022995"/>
    </source>
</evidence>
<evidence type="ECO:0000256" key="2">
    <source>
        <dbReference type="ARBA" id="ARBA00022481"/>
    </source>
</evidence>
<keyword evidence="1 14" id="KW-0813">Transport</keyword>
<keyword evidence="3 14" id="KW-0597">Phosphoprotein</keyword>
<feature type="region of interest" description="Disordered" evidence="15">
    <location>
        <begin position="1"/>
        <end position="98"/>
    </location>
</feature>
<protein>
    <recommendedName>
        <fullName evidence="14">Shutoff protein</fullName>
    </recommendedName>
    <alternativeName>
        <fullName evidence="14">100 kDa protein</fullName>
        <shortName evidence="14">p100K</shortName>
    </alternativeName>
    <alternativeName>
        <fullName evidence="14">100K-chaperone protein</fullName>
    </alternativeName>
    <alternativeName>
        <fullName evidence="14">L4-100K</fullName>
    </alternativeName>
    <alternativeName>
        <fullName evidence="14">Shutoff protein 100K</fullName>
    </alternativeName>
</protein>
<dbReference type="InterPro" id="IPR003381">
    <property type="entry name" value="L4"/>
</dbReference>
<feature type="compositionally biased region" description="Acidic residues" evidence="15">
    <location>
        <begin position="302"/>
        <end position="312"/>
    </location>
</feature>
<dbReference type="Pfam" id="PF02438">
    <property type="entry name" value="Adeno_100"/>
    <property type="match status" value="1"/>
</dbReference>
<feature type="region of interest" description="Disordered" evidence="15">
    <location>
        <begin position="694"/>
        <end position="800"/>
    </location>
</feature>
<evidence type="ECO:0000256" key="12">
    <source>
        <dbReference type="ARBA" id="ARBA00023247"/>
    </source>
</evidence>
<feature type="modified residue" description="Phosphotyrosine; by host" evidence="14">
    <location>
        <position position="691"/>
    </location>
</feature>
<dbReference type="HAMAP" id="MF_04060">
    <property type="entry name" value="ADV_SHUT"/>
    <property type="match status" value="1"/>
</dbReference>
<feature type="compositionally biased region" description="Low complexity" evidence="15">
    <location>
        <begin position="1"/>
        <end position="18"/>
    </location>
</feature>
<accession>Q6QPD7</accession>
<comment type="PTM">
    <text evidence="14">Methylated. Asymmetric dimethylation by host PRMT1 of the Arg/Gly-rich region may regulate shutoff protein binding to hexon and promote the capsid assembly in the nucleus.</text>
</comment>
<evidence type="ECO:0000256" key="6">
    <source>
        <dbReference type="ARBA" id="ARBA00022809"/>
    </source>
</evidence>
<dbReference type="Proteomes" id="UP000111157">
    <property type="component" value="Genome"/>
</dbReference>
<feature type="compositionally biased region" description="Gly residues" evidence="15">
    <location>
        <begin position="721"/>
        <end position="767"/>
    </location>
</feature>
<dbReference type="GO" id="GO:0030430">
    <property type="term" value="C:host cell cytoplasm"/>
    <property type="evidence" value="ECO:0007669"/>
    <property type="project" value="UniProtKB-SubCell"/>
</dbReference>
<keyword evidence="6 14" id="KW-1193">Eukaryotic host translation shutoff by virus</keyword>
<keyword evidence="2 14" id="KW-0488">Methylation</keyword>
<dbReference type="GO" id="GO:0039606">
    <property type="term" value="P:symbiont-mediated suppression of host translation initiation"/>
    <property type="evidence" value="ECO:0007669"/>
    <property type="project" value="UniProtKB-KW"/>
</dbReference>
<keyword evidence="13 14" id="KW-1075">Inhibition of eukaryotic host translation factors by virus</keyword>
<dbReference type="GO" id="GO:0043657">
    <property type="term" value="C:host cell"/>
    <property type="evidence" value="ECO:0007669"/>
    <property type="project" value="GOC"/>
</dbReference>
<comment type="similarity">
    <text evidence="14">Belongs to the adenoviridae shutoff protein family.</text>
</comment>
<evidence type="ECO:0000256" key="1">
    <source>
        <dbReference type="ARBA" id="ARBA00022448"/>
    </source>
</evidence>
<comment type="PTM">
    <text evidence="14">Might be cleaved by the viral protease.</text>
</comment>
<keyword evidence="12 14" id="KW-1262">Eukaryotic host gene expression shutoff by virus</keyword>
<evidence type="ECO:0000256" key="13">
    <source>
        <dbReference type="ARBA" id="ARBA00023325"/>
    </source>
</evidence>
<evidence type="ECO:0000313" key="17">
    <source>
        <dbReference type="Proteomes" id="UP000111157"/>
    </source>
</evidence>
<evidence type="ECO:0000256" key="4">
    <source>
        <dbReference type="ARBA" id="ARBA00022581"/>
    </source>
</evidence>
<sequence length="800" mass="88583">METQPSSPTSPSAPAATADENQQQNESLTAPPPSPTSDAAAPDMQEMEESIEIDLGYVTPAEHEEELAARFSAPEENHQEQPEQEAENEQNQAGHEHGDYLSGAEDVLIKHLARQCIIVKDALLDRAEVPLSVAELSRAYERNLFSPRVPPKRQPNGTCEPNPRLNFYPVFAVPEALATYHLFFKNQRIPVSCRANRTRADALLNLGPGARLPDITSLEEVPKIFEGLGSDETRAANALQGSGEEHEHHSALVELEGDNARLAVLKRTVELTHFAYPALNLPPKVMSAVMDQVLIKRASPLSEEEMQDPESSDEGKPVVSDEQLARWLGASSTPQSLEERRKLMMAVVLVTVELECLRRFFADAETLRKVEENLHYLFRHGFVRQACKISNVELTNLVSYMGILHENRLGQNVLHTTLRGEARRDYIRDCVYLYLCHTWQTGMGVWQQCLEEQNLKELCKLLQKNLKALWTGFDERTTASDLADLIFPERLRLTLRNGLPDFMSQSMLQNFRSFILERSGILPATCSALPSDFVPLTFRECPPPLWSHCYLLRLANYLAYHSDVIEDVSGEGLLECHCRCNLCTPHRSLACNPQLLSETQIIGTFELQGPGDGEGKGGLKLTPGLWTSAYLRKFVPEDYHPFEIRFYEDQSQPPKAELSACVITQGAILAQLQAIQKSRQEFLLKKGHGVYLDPQTGEELNPSFPQDAPRKQQEAESGAAAAGGFGGRLGEQSGRGGGDGRLGQHSGRGGQPARQSGGGRRGGGGRGRSSRRQTVVLGGESKQHGYHLRSGSGSRRPGPQ</sequence>
<evidence type="ECO:0000256" key="14">
    <source>
        <dbReference type="HAMAP-Rule" id="MF_04060"/>
    </source>
</evidence>
<evidence type="ECO:0000313" key="16">
    <source>
        <dbReference type="EMBL" id="AAS10408.1"/>
    </source>
</evidence>
<feature type="compositionally biased region" description="Polar residues" evidence="15">
    <location>
        <begin position="19"/>
        <end position="28"/>
    </location>
</feature>
<dbReference type="GO" id="GO:0019060">
    <property type="term" value="P:intracellular transport of viral protein in host cell"/>
    <property type="evidence" value="ECO:0007669"/>
    <property type="project" value="UniProtKB-UniRule"/>
</dbReference>
<dbReference type="GO" id="GO:0039657">
    <property type="term" value="P:symbiont-mediated suppression of host gene expression"/>
    <property type="evidence" value="ECO:0007669"/>
    <property type="project" value="UniProtKB-UniRule"/>
</dbReference>
<feature type="modified residue" description="Phosphotyrosine; by host" evidence="14">
    <location>
        <position position="376"/>
    </location>
</feature>
<evidence type="ECO:0000256" key="5">
    <source>
        <dbReference type="ARBA" id="ARBA00022586"/>
    </source>
</evidence>
<evidence type="ECO:0000256" key="3">
    <source>
        <dbReference type="ARBA" id="ARBA00022553"/>
    </source>
</evidence>
<keyword evidence="11 14" id="KW-1035">Host cytoplasm</keyword>
<dbReference type="GO" id="GO:0039704">
    <property type="term" value="P:viral translational shunt"/>
    <property type="evidence" value="ECO:0007669"/>
    <property type="project" value="UniProtKB-UniRule"/>
</dbReference>
<evidence type="ECO:0000256" key="11">
    <source>
        <dbReference type="ARBA" id="ARBA00023200"/>
    </source>
</evidence>
<keyword evidence="7 14" id="KW-0694">RNA-binding</keyword>
<reference evidence="16 17" key="1">
    <citation type="journal article" date="2004" name="Virology">
        <title>Complete nucleotide sequences and genome organization of four chimpanzee adenoviruses.</title>
        <authorList>
            <person name="Roy S."/>
            <person name="Gao G."/>
            <person name="Clawson D.S."/>
            <person name="Vandenberghe L.H."/>
            <person name="Farina S.F."/>
            <person name="Wilson J.M."/>
        </authorList>
    </citation>
    <scope>NUCLEOTIDE SEQUENCE [LARGE SCALE GENOMIC DNA]</scope>
    <source>
        <strain evidence="16">ATCC VR-592</strain>
    </source>
</reference>
<evidence type="ECO:0000256" key="10">
    <source>
        <dbReference type="ARBA" id="ARBA00023186"/>
    </source>
</evidence>
<evidence type="ECO:0000256" key="15">
    <source>
        <dbReference type="SAM" id="MobiDB-lite"/>
    </source>
</evidence>
<name>Q6QPD7_9ADEN</name>
<comment type="subcellular location">
    <subcellularLocation>
        <location evidence="14">Host cytoplasm</location>
    </subcellularLocation>
</comment>
<proteinExistence type="evidence at transcript level"/>
<comment type="induction">
    <text evidence="14">Expressed in the late phase of the viral replicative cycle.</text>
</comment>
<keyword evidence="10 14" id="KW-0143">Chaperone</keyword>
<evidence type="ECO:0000256" key="7">
    <source>
        <dbReference type="ARBA" id="ARBA00022884"/>
    </source>
</evidence>
<evidence type="ECO:0000256" key="8">
    <source>
        <dbReference type="ARBA" id="ARBA00022921"/>
    </source>
</evidence>
<keyword evidence="5 14" id="KW-1155">Translational shunt</keyword>
<comment type="caution">
    <text evidence="14">Lacks conserved residue(s) required for the propagation of feature annotation.</text>
</comment>
<keyword evidence="8 14" id="KW-0426">Late protein</keyword>
<gene>
    <name evidence="14" type="primary">L4</name>
</gene>
<feature type="region of interest" description="Disordered" evidence="15">
    <location>
        <begin position="300"/>
        <end position="319"/>
    </location>
</feature>
<comment type="subunit">
    <text evidence="14">Monomer. Interacts with hexon protein; this interaction allows chaperoning and trimerization of hexon proteins. Interacts (via N-terminus) with host initiation factor EIF4G (via C-terminus). Interacts (via RRM domain) with viral mRNAs that contain the tripartite leader; this interaction allows ribosome shunting and expression of viral late mRNAs.</text>
</comment>
<comment type="function">
    <text evidence="14">Protein that inhibits host translation while promoting late viral translation by ribosome shunting. Blocks host cap-dependent translation by binding to eIF4G, displacing MKNK1 from cap initiation complexes and preventing EIF4E phosphorylation. Binds to the tripartite leader sequence of viral late mRNAs and recruits host eIF4G, PABPC1/poly-A binding protein and 40S ribosomes subunits on viral mRNAs, allowing ribosome shunting and efficient translation of late viral mRNAs even though conventional translation via ribosome scanning from the cap has been shut off in the host cell. During assembly, acts as a chaperone protein that helps hexon proteins assembly into trimers.</text>
</comment>
<comment type="miscellaneous">
    <text evidence="14">All late proteins expressed from the major late promoter are produced by alternative splicing and alternative polyadenylation of the same gene giving rise to non-overlapping ORFs. A leader sequence is present in the N-terminus of all these mRNAs and is recognized by the viral shutoff protein to provide expression although conventional translation via ribosome scanning from the cap has been shut off in the host cell.</text>
</comment>